<keyword evidence="3" id="KW-1185">Reference proteome</keyword>
<protein>
    <submittedName>
        <fullName evidence="2">Uncharacterized protein</fullName>
    </submittedName>
</protein>
<dbReference type="RefSeq" id="WP_154594940.1">
    <property type="nucleotide sequence ID" value="NZ_CP060587.1"/>
</dbReference>
<evidence type="ECO:0000256" key="1">
    <source>
        <dbReference type="SAM" id="SignalP"/>
    </source>
</evidence>
<feature type="signal peptide" evidence="1">
    <location>
        <begin position="1"/>
        <end position="28"/>
    </location>
</feature>
<accession>A0ABX6SP16</accession>
<sequence length="293" mass="31228">MRTAARRFGTALALALVGSFLMIAPASAERECLREGMVQQPDGSMVYGCVEWSAGSPGDSGGGSGGGGDTAPACTFRGSIYNEFCIGDRACFMNDPAAYQDVEAIRERGGTISDKPDDADHIIHVGCIGPDDTEYENWYWDSEFETVSVRDRLVAAYGRIVLPDVTPVFNPPNRTLVNLETWFWAQGASATPVVGSEALGLVAIAEPRAMVVTAAGQSVTCPVVTSRSDACSMTFGRAGTHTASMRITYDIRFELDGSPFTVPPGNEQFLTMESTDSVTVPVIEVQSLVTELG</sequence>
<dbReference type="Proteomes" id="UP000515871">
    <property type="component" value="Chromosome"/>
</dbReference>
<keyword evidence="1" id="KW-0732">Signal</keyword>
<name>A0ABX6SP16_9ACTN</name>
<evidence type="ECO:0000313" key="3">
    <source>
        <dbReference type="Proteomes" id="UP000515871"/>
    </source>
</evidence>
<dbReference type="EMBL" id="CP060587">
    <property type="protein sequence ID" value="QNL93121.1"/>
    <property type="molecule type" value="Genomic_DNA"/>
</dbReference>
<organism evidence="2 3">
    <name type="scientific">Aeromicrobium senzhongii</name>
    <dbReference type="NCBI Taxonomy" id="2663859"/>
    <lineage>
        <taxon>Bacteria</taxon>
        <taxon>Bacillati</taxon>
        <taxon>Actinomycetota</taxon>
        <taxon>Actinomycetes</taxon>
        <taxon>Propionibacteriales</taxon>
        <taxon>Nocardioidaceae</taxon>
        <taxon>Aeromicrobium</taxon>
    </lineage>
</organism>
<proteinExistence type="predicted"/>
<reference evidence="2 3" key="1">
    <citation type="submission" date="2020-08" db="EMBL/GenBank/DDBJ databases">
        <title>Novel species in genus Aeromicrobium.</title>
        <authorList>
            <person name="Zhang G."/>
        </authorList>
    </citation>
    <scope>NUCLEOTIDE SEQUENCE [LARGE SCALE GENOMIC DNA]</scope>
    <source>
        <strain evidence="3">zg-629</strain>
    </source>
</reference>
<feature type="chain" id="PRO_5045226157" evidence="1">
    <location>
        <begin position="29"/>
        <end position="293"/>
    </location>
</feature>
<evidence type="ECO:0000313" key="2">
    <source>
        <dbReference type="EMBL" id="QNL93121.1"/>
    </source>
</evidence>
<gene>
    <name evidence="2" type="ORF">H9L21_08165</name>
</gene>